<evidence type="ECO:0000256" key="13">
    <source>
        <dbReference type="SAM" id="Phobius"/>
    </source>
</evidence>
<feature type="transmembrane region" description="Helical" evidence="13">
    <location>
        <begin position="39"/>
        <end position="63"/>
    </location>
</feature>
<evidence type="ECO:0000256" key="8">
    <source>
        <dbReference type="ARBA" id="ARBA00022989"/>
    </source>
</evidence>
<evidence type="ECO:0000256" key="6">
    <source>
        <dbReference type="ARBA" id="ARBA00022826"/>
    </source>
</evidence>
<dbReference type="OrthoDB" id="7626281at2"/>
<feature type="transmembrane region" description="Helical" evidence="13">
    <location>
        <begin position="106"/>
        <end position="126"/>
    </location>
</feature>
<feature type="transmembrane region" description="Helical" evidence="13">
    <location>
        <begin position="138"/>
        <end position="158"/>
    </location>
</feature>
<keyword evidence="5 13" id="KW-0812">Transmembrane</keyword>
<dbReference type="PATRIC" id="fig|1702221.3.peg.313"/>
<evidence type="ECO:0000256" key="5">
    <source>
        <dbReference type="ARBA" id="ARBA00022692"/>
    </source>
</evidence>
<keyword evidence="6" id="KW-0631">Potassium channel</keyword>
<keyword evidence="10 13" id="KW-0472">Membrane</keyword>
<keyword evidence="7" id="KW-0630">Potassium</keyword>
<dbReference type="Proteomes" id="UP000069771">
    <property type="component" value="Chromosome"/>
</dbReference>
<dbReference type="AlphaFoldDB" id="A0A140DS32"/>
<reference evidence="14 15" key="1">
    <citation type="journal article" date="2016" name="Gut Pathog.">
        <title>Whole genome sequencing of "Faecalibaculum rodentium" ALO17, isolated from C57BL/6J laboratory mouse feces.</title>
        <authorList>
            <person name="Lim S."/>
            <person name="Chang D.H."/>
            <person name="Ahn S."/>
            <person name="Kim B.C."/>
        </authorList>
    </citation>
    <scope>NUCLEOTIDE SEQUENCE [LARGE SCALE GENOMIC DNA]</scope>
    <source>
        <strain evidence="14 15">Alo17</strain>
    </source>
</reference>
<comment type="subcellular location">
    <subcellularLocation>
        <location evidence="1">Membrane</location>
        <topology evidence="1">Multi-pass membrane protein</topology>
    </subcellularLocation>
</comment>
<evidence type="ECO:0000256" key="1">
    <source>
        <dbReference type="ARBA" id="ARBA00004141"/>
    </source>
</evidence>
<evidence type="ECO:0000313" key="15">
    <source>
        <dbReference type="Proteomes" id="UP000069771"/>
    </source>
</evidence>
<sequence>MNSSRFLAFYDAVLAIVMTILVLSFNIPDPDSWQNIARMIPGFVCYAASFFWLGLMWISSYMAWGKVEVVSERSLFYMLVSLFFSSFFPFATGLVGQDMNSVVAEVFYGVVVLCITVSNIALTGSINRDHSQPVLRTLFLLPARTTVIDVLIKIVGLLLCVFVWPPAMSVCIMLAVVVLTFRLFWDTRLPHLTGKKEAVKKALAAQEDEEGSKT</sequence>
<organism evidence="14 15">
    <name type="scientific">Faecalibaculum rodentium</name>
    <dbReference type="NCBI Taxonomy" id="1702221"/>
    <lineage>
        <taxon>Bacteria</taxon>
        <taxon>Bacillati</taxon>
        <taxon>Bacillota</taxon>
        <taxon>Erysipelotrichia</taxon>
        <taxon>Erysipelotrichales</taxon>
        <taxon>Erysipelotrichaceae</taxon>
        <taxon>Faecalibaculum</taxon>
    </lineage>
</organism>
<keyword evidence="15" id="KW-1185">Reference proteome</keyword>
<evidence type="ECO:0000256" key="4">
    <source>
        <dbReference type="ARBA" id="ARBA00022538"/>
    </source>
</evidence>
<evidence type="ECO:0000256" key="10">
    <source>
        <dbReference type="ARBA" id="ARBA00023136"/>
    </source>
</evidence>
<dbReference type="GO" id="GO:0016020">
    <property type="term" value="C:membrane"/>
    <property type="evidence" value="ECO:0007669"/>
    <property type="project" value="UniProtKB-SubCell"/>
</dbReference>
<evidence type="ECO:0000256" key="2">
    <source>
        <dbReference type="ARBA" id="ARBA00006920"/>
    </source>
</evidence>
<evidence type="ECO:0000256" key="3">
    <source>
        <dbReference type="ARBA" id="ARBA00022448"/>
    </source>
</evidence>
<accession>A0A140DS32</accession>
<dbReference type="RefSeq" id="WP_067554596.1">
    <property type="nucleotide sequence ID" value="NZ_CAMNXC010000066.1"/>
</dbReference>
<dbReference type="GO" id="GO:0005267">
    <property type="term" value="F:potassium channel activity"/>
    <property type="evidence" value="ECO:0007669"/>
    <property type="project" value="UniProtKB-KW"/>
</dbReference>
<comment type="similarity">
    <text evidence="2">Belongs to the TMEM175 family.</text>
</comment>
<keyword evidence="9" id="KW-0406">Ion transport</keyword>
<dbReference type="InterPro" id="IPR010617">
    <property type="entry name" value="TMEM175-like"/>
</dbReference>
<dbReference type="KEGG" id="fro:AALO17_03250"/>
<dbReference type="EMBL" id="CP011391">
    <property type="protein sequence ID" value="AMK53459.1"/>
    <property type="molecule type" value="Genomic_DNA"/>
</dbReference>
<evidence type="ECO:0000256" key="7">
    <source>
        <dbReference type="ARBA" id="ARBA00022958"/>
    </source>
</evidence>
<keyword evidence="11" id="KW-0407">Ion channel</keyword>
<keyword evidence="3" id="KW-0813">Transport</keyword>
<evidence type="ECO:0000256" key="12">
    <source>
        <dbReference type="ARBA" id="ARBA00034430"/>
    </source>
</evidence>
<protein>
    <recommendedName>
        <fullName evidence="16">DUF1211 domain-containing membrane protein</fullName>
    </recommendedName>
</protein>
<dbReference type="GeneID" id="78477193"/>
<feature type="transmembrane region" description="Helical" evidence="13">
    <location>
        <begin position="75"/>
        <end position="94"/>
    </location>
</feature>
<gene>
    <name evidence="14" type="ORF">AALO17_03250</name>
</gene>
<name>A0A140DS32_9FIRM</name>
<evidence type="ECO:0008006" key="16">
    <source>
        <dbReference type="Google" id="ProtNLM"/>
    </source>
</evidence>
<evidence type="ECO:0000256" key="9">
    <source>
        <dbReference type="ARBA" id="ARBA00023065"/>
    </source>
</evidence>
<dbReference type="GO" id="GO:0015252">
    <property type="term" value="F:proton channel activity"/>
    <property type="evidence" value="ECO:0007669"/>
    <property type="project" value="InterPro"/>
</dbReference>
<comment type="catalytic activity">
    <reaction evidence="12">
        <text>K(+)(in) = K(+)(out)</text>
        <dbReference type="Rhea" id="RHEA:29463"/>
        <dbReference type="ChEBI" id="CHEBI:29103"/>
    </reaction>
</comment>
<dbReference type="STRING" id="1702221.AALO17_03250"/>
<dbReference type="Pfam" id="PF06736">
    <property type="entry name" value="TMEM175"/>
    <property type="match status" value="1"/>
</dbReference>
<proteinExistence type="inferred from homology"/>
<feature type="transmembrane region" description="Helical" evidence="13">
    <location>
        <begin position="7"/>
        <end position="27"/>
    </location>
</feature>
<evidence type="ECO:0000256" key="11">
    <source>
        <dbReference type="ARBA" id="ARBA00023303"/>
    </source>
</evidence>
<evidence type="ECO:0000313" key="14">
    <source>
        <dbReference type="EMBL" id="AMK53459.1"/>
    </source>
</evidence>
<feature type="transmembrane region" description="Helical" evidence="13">
    <location>
        <begin position="164"/>
        <end position="185"/>
    </location>
</feature>
<keyword evidence="4" id="KW-0633">Potassium transport</keyword>
<keyword evidence="8 13" id="KW-1133">Transmembrane helix</keyword>